<evidence type="ECO:0000256" key="1">
    <source>
        <dbReference type="SAM" id="MobiDB-lite"/>
    </source>
</evidence>
<dbReference type="AlphaFoldDB" id="A0A6J4NEQ8"/>
<feature type="compositionally biased region" description="Basic and acidic residues" evidence="1">
    <location>
        <begin position="21"/>
        <end position="41"/>
    </location>
</feature>
<dbReference type="GO" id="GO:0004833">
    <property type="term" value="F:L-tryptophan 2,3-dioxygenase activity"/>
    <property type="evidence" value="ECO:0007669"/>
    <property type="project" value="UniProtKB-EC"/>
</dbReference>
<protein>
    <submittedName>
        <fullName evidence="2">Tryptophan 2,3-dioxygenase</fullName>
        <ecNumber evidence="2">1.13.11.11</ecNumber>
    </submittedName>
</protein>
<dbReference type="EMBL" id="CADCUU010000003">
    <property type="protein sequence ID" value="CAA9382938.1"/>
    <property type="molecule type" value="Genomic_DNA"/>
</dbReference>
<feature type="compositionally biased region" description="Basic residues" evidence="1">
    <location>
        <begin position="75"/>
        <end position="92"/>
    </location>
</feature>
<feature type="compositionally biased region" description="Basic residues" evidence="1">
    <location>
        <begin position="1"/>
        <end position="19"/>
    </location>
</feature>
<name>A0A6J4NEQ8_9RHOB</name>
<reference evidence="2" key="1">
    <citation type="submission" date="2020-02" db="EMBL/GenBank/DDBJ databases">
        <authorList>
            <person name="Meier V. D."/>
        </authorList>
    </citation>
    <scope>NUCLEOTIDE SEQUENCE</scope>
    <source>
        <strain evidence="2">AVDCRST_MAG15</strain>
    </source>
</reference>
<keyword evidence="2" id="KW-0560">Oxidoreductase</keyword>
<sequence length="118" mass="12835">ALPLRRSHPLRPSPRRPHARGGADPRPRPDPPVQRRRDAGLGRRLPRARDSLAPLRTGREARGSGGLLPPLALQPRHHGRTGHRFQARNRGHGRGELLEADAGGGVVPGALARPHRPL</sequence>
<feature type="region of interest" description="Disordered" evidence="1">
    <location>
        <begin position="1"/>
        <end position="118"/>
    </location>
</feature>
<proteinExistence type="predicted"/>
<feature type="non-terminal residue" evidence="2">
    <location>
        <position position="118"/>
    </location>
</feature>
<evidence type="ECO:0000313" key="2">
    <source>
        <dbReference type="EMBL" id="CAA9382938.1"/>
    </source>
</evidence>
<gene>
    <name evidence="2" type="ORF">AVDCRST_MAG15-9</name>
</gene>
<accession>A0A6J4NEQ8</accession>
<dbReference type="EC" id="1.13.11.11" evidence="2"/>
<organism evidence="2">
    <name type="scientific">uncultured Rubellimicrobium sp</name>
    <dbReference type="NCBI Taxonomy" id="543078"/>
    <lineage>
        <taxon>Bacteria</taxon>
        <taxon>Pseudomonadati</taxon>
        <taxon>Pseudomonadota</taxon>
        <taxon>Alphaproteobacteria</taxon>
        <taxon>Rhodobacterales</taxon>
        <taxon>Roseobacteraceae</taxon>
        <taxon>Rubellimicrobium</taxon>
        <taxon>environmental samples</taxon>
    </lineage>
</organism>
<keyword evidence="2" id="KW-0223">Dioxygenase</keyword>
<feature type="non-terminal residue" evidence="2">
    <location>
        <position position="1"/>
    </location>
</feature>